<sequence length="660" mass="72868">MAAELGQIALILALLICLAQAWFGLAGAARRRLDWMQALPSVVVGQLVFTTLAYLALTYAFITHDFSIAYVANNSNTDLPLIYRLTAVWGAHEGSLLLWSMLMAVWTLAAVWFSRNLPQVFTSRAIGILGVISAGFILFTLLTSNPFERLFPIPEQGRDLNPILQDPAMIIHPPMLYLGYLGLAIPFAFAVSSLIGLESNTTWARWTRPWATMAWVCLTLGIALGSWWAYYELGWGGWWFWDPVENASFMPWLVATALIHSLAVTEKRGAFRNWTVLLAISAFALALLGAFLVRSGVLVSVHAFATDPTRGVYILIFLASVVGGSLALYAWRAPHMPPGGGFRLVSRESFLLLNNLLLVVATAAVLLGTLYPLFLDAMGLGKISVGPPYFNAVFVPLMLPLMFFLGFGPYARWKRDQATELGSRMWPLMVAAVVFGVGGTLILGGAAGVMVLLGVVLGLWVIFSVFMEPFLRWRKRGWRGISGMPASIWGMLTAHAGVGLMALGVAGVTTFAVERDLRMVPGDSYEVAGYEFYFEGVRDRVGPNWDSVQGRFVVTRNGREVTSMYPENRVYRARPDPLAQIALHPRLRRDLYVAMGDYLGNDAWSVRIHYMPMVRFIWLGALVMGLGGVIAVLDRRYRLVSRRREQESERAARAAGGASV</sequence>
<comment type="function">
    <text evidence="9">Required for the biogenesis of c-type cytochromes. Possible subunit of a heme lyase.</text>
</comment>
<keyword evidence="8 10" id="KW-0472">Membrane</keyword>
<evidence type="ECO:0000313" key="14">
    <source>
        <dbReference type="Proteomes" id="UP001302316"/>
    </source>
</evidence>
<dbReference type="InterPro" id="IPR003568">
    <property type="entry name" value="Cyt_c_biogenesis_CcmF"/>
</dbReference>
<dbReference type="InterPro" id="IPR032523">
    <property type="entry name" value="CcmF_C"/>
</dbReference>
<feature type="transmembrane region" description="Helical" evidence="10">
    <location>
        <begin position="352"/>
        <end position="374"/>
    </location>
</feature>
<dbReference type="PANTHER" id="PTHR43653:SF1">
    <property type="entry name" value="CYTOCHROME C-TYPE BIOGENESIS PROTEIN CCMF"/>
    <property type="match status" value="1"/>
</dbReference>
<dbReference type="GO" id="GO:0015232">
    <property type="term" value="F:heme transmembrane transporter activity"/>
    <property type="evidence" value="ECO:0007669"/>
    <property type="project" value="InterPro"/>
</dbReference>
<feature type="transmembrane region" description="Helical" evidence="10">
    <location>
        <begin position="277"/>
        <end position="305"/>
    </location>
</feature>
<accession>A0AAP6MMH3</accession>
<feature type="transmembrane region" description="Helical" evidence="10">
    <location>
        <begin position="125"/>
        <end position="142"/>
    </location>
</feature>
<feature type="transmembrane region" description="Helical" evidence="10">
    <location>
        <begin position="177"/>
        <end position="197"/>
    </location>
</feature>
<dbReference type="PRINTS" id="PR01410">
    <property type="entry name" value="CCBIOGENESIS"/>
</dbReference>
<reference evidence="13 14" key="1">
    <citation type="submission" date="2023-12" db="EMBL/GenBank/DDBJ databases">
        <title>Whole-genome sequencing of halo(alkali)philic microorganisms from hypersaline lakes.</title>
        <authorList>
            <person name="Sorokin D.Y."/>
            <person name="Merkel A.Y."/>
            <person name="Messina E."/>
            <person name="Yakimov M."/>
        </authorList>
    </citation>
    <scope>NUCLEOTIDE SEQUENCE [LARGE SCALE GENOMIC DNA]</scope>
    <source>
        <strain evidence="13 14">AB-CW1</strain>
    </source>
</reference>
<feature type="transmembrane region" description="Helical" evidence="10">
    <location>
        <begin position="425"/>
        <end position="443"/>
    </location>
</feature>
<dbReference type="NCBIfam" id="TIGR00353">
    <property type="entry name" value="nrfE"/>
    <property type="match status" value="1"/>
</dbReference>
<keyword evidence="14" id="KW-1185">Reference proteome</keyword>
<evidence type="ECO:0000256" key="9">
    <source>
        <dbReference type="ARBA" id="ARBA00037230"/>
    </source>
</evidence>
<keyword evidence="13" id="KW-0456">Lyase</keyword>
<dbReference type="Pfam" id="PF16327">
    <property type="entry name" value="CcmF_C"/>
    <property type="match status" value="1"/>
</dbReference>
<keyword evidence="4" id="KW-0997">Cell inner membrane</keyword>
<evidence type="ECO:0000256" key="3">
    <source>
        <dbReference type="ARBA" id="ARBA00022475"/>
    </source>
</evidence>
<feature type="transmembrane region" description="Helical" evidence="10">
    <location>
        <begin position="96"/>
        <end position="113"/>
    </location>
</feature>
<dbReference type="Pfam" id="PF01578">
    <property type="entry name" value="Cytochrom_C_asm"/>
    <property type="match status" value="1"/>
</dbReference>
<keyword evidence="5 10" id="KW-0812">Transmembrane</keyword>
<feature type="domain" description="Cytochrome c-type biogenesis protein CcmF C-terminal" evidence="12">
    <location>
        <begin position="315"/>
        <end position="635"/>
    </location>
</feature>
<dbReference type="GO" id="GO:0016829">
    <property type="term" value="F:lyase activity"/>
    <property type="evidence" value="ECO:0007669"/>
    <property type="project" value="UniProtKB-KW"/>
</dbReference>
<dbReference type="GO" id="GO:0005886">
    <property type="term" value="C:plasma membrane"/>
    <property type="evidence" value="ECO:0007669"/>
    <property type="project" value="UniProtKB-SubCell"/>
</dbReference>
<dbReference type="AlphaFoldDB" id="A0AAP6MMH3"/>
<feature type="transmembrane region" description="Helical" evidence="10">
    <location>
        <begin position="249"/>
        <end position="265"/>
    </location>
</feature>
<feature type="transmembrane region" description="Helical" evidence="10">
    <location>
        <begin position="209"/>
        <end position="229"/>
    </location>
</feature>
<dbReference type="InterPro" id="IPR002541">
    <property type="entry name" value="Cyt_c_assembly"/>
</dbReference>
<evidence type="ECO:0000313" key="13">
    <source>
        <dbReference type="EMBL" id="MEA5445301.1"/>
    </source>
</evidence>
<keyword evidence="3" id="KW-1003">Cell membrane</keyword>
<keyword evidence="6" id="KW-0201">Cytochrome c-type biogenesis</keyword>
<dbReference type="PANTHER" id="PTHR43653">
    <property type="entry name" value="CYTOCHROME C ASSEMBLY PROTEIN-RELATED"/>
    <property type="match status" value="1"/>
</dbReference>
<dbReference type="GO" id="GO:0017004">
    <property type="term" value="P:cytochrome complex assembly"/>
    <property type="evidence" value="ECO:0007669"/>
    <property type="project" value="UniProtKB-KW"/>
</dbReference>
<comment type="subcellular location">
    <subcellularLocation>
        <location evidence="1">Cell inner membrane</location>
        <topology evidence="1">Multi-pass membrane protein</topology>
    </subcellularLocation>
</comment>
<dbReference type="GO" id="GO:0020037">
    <property type="term" value="F:heme binding"/>
    <property type="evidence" value="ECO:0007669"/>
    <property type="project" value="InterPro"/>
</dbReference>
<proteinExistence type="inferred from homology"/>
<dbReference type="NCBIfam" id="NF007691">
    <property type="entry name" value="PRK10369.1"/>
    <property type="match status" value="1"/>
</dbReference>
<dbReference type="Proteomes" id="UP001302316">
    <property type="component" value="Unassembled WGS sequence"/>
</dbReference>
<evidence type="ECO:0000256" key="4">
    <source>
        <dbReference type="ARBA" id="ARBA00022519"/>
    </source>
</evidence>
<evidence type="ECO:0000256" key="8">
    <source>
        <dbReference type="ARBA" id="ARBA00023136"/>
    </source>
</evidence>
<feature type="transmembrane region" description="Helical" evidence="10">
    <location>
        <begin position="6"/>
        <end position="26"/>
    </location>
</feature>
<feature type="transmembrane region" description="Helical" evidence="10">
    <location>
        <begin position="488"/>
        <end position="513"/>
    </location>
</feature>
<name>A0AAP6MMH3_9GAMM</name>
<dbReference type="PRINTS" id="PR01411">
    <property type="entry name" value="CCMFBIOGNSIS"/>
</dbReference>
<evidence type="ECO:0000256" key="2">
    <source>
        <dbReference type="ARBA" id="ARBA00009186"/>
    </source>
</evidence>
<dbReference type="EMBL" id="JAYGII010000008">
    <property type="protein sequence ID" value="MEA5445301.1"/>
    <property type="molecule type" value="Genomic_DNA"/>
</dbReference>
<organism evidence="13 14">
    <name type="scientific">Natronospira elongata</name>
    <dbReference type="NCBI Taxonomy" id="3110268"/>
    <lineage>
        <taxon>Bacteria</taxon>
        <taxon>Pseudomonadati</taxon>
        <taxon>Pseudomonadota</taxon>
        <taxon>Gammaproteobacteria</taxon>
        <taxon>Natronospirales</taxon>
        <taxon>Natronospiraceae</taxon>
        <taxon>Natronospira</taxon>
    </lineage>
</organism>
<feature type="transmembrane region" description="Helical" evidence="10">
    <location>
        <begin position="616"/>
        <end position="633"/>
    </location>
</feature>
<evidence type="ECO:0000256" key="7">
    <source>
        <dbReference type="ARBA" id="ARBA00022989"/>
    </source>
</evidence>
<evidence type="ECO:0000259" key="12">
    <source>
        <dbReference type="Pfam" id="PF16327"/>
    </source>
</evidence>
<feature type="transmembrane region" description="Helical" evidence="10">
    <location>
        <begin position="38"/>
        <end position="62"/>
    </location>
</feature>
<comment type="caution">
    <text evidence="13">The sequence shown here is derived from an EMBL/GenBank/DDBJ whole genome shotgun (WGS) entry which is preliminary data.</text>
</comment>
<evidence type="ECO:0000256" key="6">
    <source>
        <dbReference type="ARBA" id="ARBA00022748"/>
    </source>
</evidence>
<dbReference type="InterPro" id="IPR003567">
    <property type="entry name" value="Cyt_c_biogenesis"/>
</dbReference>
<evidence type="ECO:0000256" key="1">
    <source>
        <dbReference type="ARBA" id="ARBA00004429"/>
    </source>
</evidence>
<evidence type="ECO:0000256" key="5">
    <source>
        <dbReference type="ARBA" id="ARBA00022692"/>
    </source>
</evidence>
<evidence type="ECO:0000259" key="11">
    <source>
        <dbReference type="Pfam" id="PF01578"/>
    </source>
</evidence>
<feature type="transmembrane region" description="Helical" evidence="10">
    <location>
        <begin position="394"/>
        <end position="413"/>
    </location>
</feature>
<evidence type="ECO:0000256" key="10">
    <source>
        <dbReference type="SAM" id="Phobius"/>
    </source>
</evidence>
<gene>
    <name evidence="13" type="ORF">VCB98_05660</name>
</gene>
<dbReference type="RefSeq" id="WP_346050930.1">
    <property type="nucleotide sequence ID" value="NZ_JAYGII010000008.1"/>
</dbReference>
<keyword evidence="7 10" id="KW-1133">Transmembrane helix</keyword>
<feature type="transmembrane region" description="Helical" evidence="10">
    <location>
        <begin position="449"/>
        <end position="467"/>
    </location>
</feature>
<protein>
    <submittedName>
        <fullName evidence="13">Heme lyase CcmF/NrfE family subunit</fullName>
    </submittedName>
</protein>
<comment type="similarity">
    <text evidence="2">Belongs to the CcmF/CycK/Ccl1/NrfE/CcsA family.</text>
</comment>
<feature type="transmembrane region" description="Helical" evidence="10">
    <location>
        <begin position="311"/>
        <end position="331"/>
    </location>
</feature>
<feature type="domain" description="Cytochrome c assembly protein" evidence="11">
    <location>
        <begin position="89"/>
        <end position="295"/>
    </location>
</feature>